<evidence type="ECO:0000313" key="3">
    <source>
        <dbReference type="Proteomes" id="UP000480185"/>
    </source>
</evidence>
<comment type="caution">
    <text evidence="2">The sequence shown here is derived from an EMBL/GenBank/DDBJ whole genome shotgun (WGS) entry which is preliminary data.</text>
</comment>
<feature type="chain" id="PRO_5039210332" evidence="1">
    <location>
        <begin position="19"/>
        <end position="55"/>
    </location>
</feature>
<gene>
    <name evidence="2" type="ORF">GH754_07210</name>
</gene>
<sequence length="55" mass="6171">MKSSKIVTVLLMVILLLAACGTPETESMTLKNHENQDVQVPNDKPVLFFFITTYT</sequence>
<name>A0A6G1X536_9BACI</name>
<proteinExistence type="predicted"/>
<keyword evidence="3" id="KW-1185">Reference proteome</keyword>
<accession>A0A6G1X536</accession>
<dbReference type="EMBL" id="WJNH01000003">
    <property type="protein sequence ID" value="MRG86111.1"/>
    <property type="molecule type" value="Genomic_DNA"/>
</dbReference>
<feature type="signal peptide" evidence="1">
    <location>
        <begin position="1"/>
        <end position="18"/>
    </location>
</feature>
<dbReference type="PROSITE" id="PS51257">
    <property type="entry name" value="PROKAR_LIPOPROTEIN"/>
    <property type="match status" value="1"/>
</dbReference>
<dbReference type="OrthoDB" id="25753at2"/>
<evidence type="ECO:0000256" key="1">
    <source>
        <dbReference type="SAM" id="SignalP"/>
    </source>
</evidence>
<evidence type="ECO:0000313" key="2">
    <source>
        <dbReference type="EMBL" id="MRG86111.1"/>
    </source>
</evidence>
<organism evidence="2 3">
    <name type="scientific">Salinibacillus xinjiangensis</name>
    <dbReference type="NCBI Taxonomy" id="1229268"/>
    <lineage>
        <taxon>Bacteria</taxon>
        <taxon>Bacillati</taxon>
        <taxon>Bacillota</taxon>
        <taxon>Bacilli</taxon>
        <taxon>Bacillales</taxon>
        <taxon>Bacillaceae</taxon>
        <taxon>Salinibacillus</taxon>
    </lineage>
</organism>
<protein>
    <submittedName>
        <fullName evidence="2">Uncharacterized protein</fullName>
    </submittedName>
</protein>
<dbReference type="RefSeq" id="WP_153728025.1">
    <property type="nucleotide sequence ID" value="NZ_WJNH01000003.1"/>
</dbReference>
<dbReference type="AlphaFoldDB" id="A0A6G1X536"/>
<reference evidence="2 3" key="1">
    <citation type="submission" date="2019-11" db="EMBL/GenBank/DDBJ databases">
        <authorList>
            <person name="Li J."/>
        </authorList>
    </citation>
    <scope>NUCLEOTIDE SEQUENCE [LARGE SCALE GENOMIC DNA]</scope>
    <source>
        <strain evidence="2 3">J4</strain>
    </source>
</reference>
<dbReference type="Proteomes" id="UP000480185">
    <property type="component" value="Unassembled WGS sequence"/>
</dbReference>
<keyword evidence="1" id="KW-0732">Signal</keyword>